<dbReference type="Proteomes" id="UP000724584">
    <property type="component" value="Unassembled WGS sequence"/>
</dbReference>
<protein>
    <submittedName>
        <fullName evidence="1">Uncharacterized protein</fullName>
    </submittedName>
</protein>
<proteinExistence type="predicted"/>
<evidence type="ECO:0000313" key="1">
    <source>
        <dbReference type="EMBL" id="KAH6632297.1"/>
    </source>
</evidence>
<name>A0ACB7P7K0_9PEZI</name>
<reference evidence="1 2" key="1">
    <citation type="journal article" date="2021" name="Nat. Commun.">
        <title>Genetic determinants of endophytism in the Arabidopsis root mycobiome.</title>
        <authorList>
            <person name="Mesny F."/>
            <person name="Miyauchi S."/>
            <person name="Thiergart T."/>
            <person name="Pickel B."/>
            <person name="Atanasova L."/>
            <person name="Karlsson M."/>
            <person name="Huettel B."/>
            <person name="Barry K.W."/>
            <person name="Haridas S."/>
            <person name="Chen C."/>
            <person name="Bauer D."/>
            <person name="Andreopoulos W."/>
            <person name="Pangilinan J."/>
            <person name="LaButti K."/>
            <person name="Riley R."/>
            <person name="Lipzen A."/>
            <person name="Clum A."/>
            <person name="Drula E."/>
            <person name="Henrissat B."/>
            <person name="Kohler A."/>
            <person name="Grigoriev I.V."/>
            <person name="Martin F.M."/>
            <person name="Hacquard S."/>
        </authorList>
    </citation>
    <scope>NUCLEOTIDE SEQUENCE [LARGE SCALE GENOMIC DNA]</scope>
    <source>
        <strain evidence="1 2">MPI-SDFR-AT-0079</strain>
    </source>
</reference>
<sequence length="490" mass="53223">MEYRFPLPLDGFTENDIASLPLPEGFPSVMRIDLASGNCTAVYDEPQTPKKDPTAPSKVPLTKNEIFFGPEKPPKMPAKDKTVKTTRADEAVASATNNKAGNPGGDREVAKTTTAGNAGEKNDKKPAEKATPSSAVGESDTAAKPDDAAKGHMTVTQEAEKWAQIRALLEDSNATDPLLLREMIARSRCPEHSVPNAGPFGPTCGNPVCGAFGHTLAVCPVPTSQEGDMSGCFFCNVVDHDADDCAMMEWVSPATLVTHLITNRAGMPPWNTRVDWVALAIGEWDLVCFTQLPLTLAFVLGEYIPGKRWTEVKGVSPITDPLFERADLRSLKELAKPKLDGLGLRLPLMEASRSLCYCRYGCLDGFEHVIFKNKVIRKYIAELKLPYKVQGSSLSGRERVLAVSQEQMAKKVPKQVTKERKGRRAMKKEAIAAAAAEESLASLSGPEDQAVKEYSVPSEAENPVPLSQRLMELSDTVGDVLENIQKTIKS</sequence>
<evidence type="ECO:0000313" key="2">
    <source>
        <dbReference type="Proteomes" id="UP000724584"/>
    </source>
</evidence>
<dbReference type="EMBL" id="JAGIZQ010000004">
    <property type="protein sequence ID" value="KAH6632297.1"/>
    <property type="molecule type" value="Genomic_DNA"/>
</dbReference>
<accession>A0ACB7P7K0</accession>
<keyword evidence="2" id="KW-1185">Reference proteome</keyword>
<organism evidence="1 2">
    <name type="scientific">Chaetomium tenue</name>
    <dbReference type="NCBI Taxonomy" id="1854479"/>
    <lineage>
        <taxon>Eukaryota</taxon>
        <taxon>Fungi</taxon>
        <taxon>Dikarya</taxon>
        <taxon>Ascomycota</taxon>
        <taxon>Pezizomycotina</taxon>
        <taxon>Sordariomycetes</taxon>
        <taxon>Sordariomycetidae</taxon>
        <taxon>Sordariales</taxon>
        <taxon>Chaetomiaceae</taxon>
        <taxon>Chaetomium</taxon>
    </lineage>
</organism>
<comment type="caution">
    <text evidence="1">The sequence shown here is derived from an EMBL/GenBank/DDBJ whole genome shotgun (WGS) entry which is preliminary data.</text>
</comment>
<gene>
    <name evidence="1" type="ORF">F5144DRAFT_603042</name>
</gene>